<dbReference type="CDD" id="cd00082">
    <property type="entry name" value="HisKA"/>
    <property type="match status" value="1"/>
</dbReference>
<feature type="compositionally biased region" description="Polar residues" evidence="3">
    <location>
        <begin position="152"/>
        <end position="168"/>
    </location>
</feature>
<gene>
    <name evidence="5" type="ORF">GRI91_00785</name>
</gene>
<dbReference type="Proteomes" id="UP000438476">
    <property type="component" value="Unassembled WGS sequence"/>
</dbReference>
<dbReference type="InterPro" id="IPR003661">
    <property type="entry name" value="HisK_dim/P_dom"/>
</dbReference>
<comment type="catalytic activity">
    <reaction evidence="1">
        <text>ATP + protein L-histidine = ADP + protein N-phospho-L-histidine.</text>
        <dbReference type="EC" id="2.7.13.3"/>
    </reaction>
</comment>
<feature type="region of interest" description="Disordered" evidence="3">
    <location>
        <begin position="578"/>
        <end position="599"/>
    </location>
</feature>
<evidence type="ECO:0000313" key="6">
    <source>
        <dbReference type="Proteomes" id="UP000438476"/>
    </source>
</evidence>
<sequence length="599" mass="64784">MLFDDRLVTVLRQRAGGELATKTQYRQLIDLLGSASRAVDPILRDAAFVKLTELGDAVPASQQAEILREPGTRLRDPALIMWLAQRAPKVAASAMAGARLTEAEWLNIIPSLPVIARGFLRHRQDLSENARHVLAQLGVEDLLLPEPDMQLAPSSQQADSTVGATDSSKVGEASEADDTPAQTGDDPRNRVRRPHASQPVSSLIERIEAVRQQRAMAQTDAAAATPVHQPPEATAAPSSELNAFTVPLSFIACTDRDGRIEAATPMNIAPLLFGLTFSSQNENAPASLPDAAIMAMRLRQPLCDAALTLDGLGQLDGIWLLQGAPLFDSQDGQFRGYSLRATRLSDAACAARFDGSAKVQTDHPSDRMRQILHELRTPVNAIQGFAEIIQQQLFGPAPNEYRALSAAIAVDAARLMAGFDELDRLARLETGALELTEGNCDLPHIIENMLHRLTGALRPRNARIVLLGDRDDVLIPHSASDVIGMIWRILATLAGTMAPAESLQITLEKQIDTVRISIELPLAIIDKGDIFEAAQPAKAPSLSAGMFGTGFSIRLARAEAKAMGGSLRQQDNQLWVTLPRLTENPSHNSTQEEQSKHTA</sequence>
<dbReference type="OrthoDB" id="9813151at2"/>
<dbReference type="RefSeq" id="WP_160734744.1">
    <property type="nucleotide sequence ID" value="NZ_WTYT01000001.1"/>
</dbReference>
<reference evidence="5 6" key="1">
    <citation type="submission" date="2019-12" db="EMBL/GenBank/DDBJ databases">
        <title>Genomic-based taxomic classification of the family Erythrobacteraceae.</title>
        <authorList>
            <person name="Xu L."/>
        </authorList>
    </citation>
    <scope>NUCLEOTIDE SEQUENCE [LARGE SCALE GENOMIC DNA]</scope>
    <source>
        <strain evidence="5 6">LMG 29518</strain>
    </source>
</reference>
<keyword evidence="6" id="KW-1185">Reference proteome</keyword>
<dbReference type="PROSITE" id="PS50109">
    <property type="entry name" value="HIS_KIN"/>
    <property type="match status" value="1"/>
</dbReference>
<evidence type="ECO:0000256" key="3">
    <source>
        <dbReference type="SAM" id="MobiDB-lite"/>
    </source>
</evidence>
<dbReference type="SMART" id="SM00388">
    <property type="entry name" value="HisKA"/>
    <property type="match status" value="1"/>
</dbReference>
<feature type="compositionally biased region" description="Low complexity" evidence="3">
    <location>
        <begin position="212"/>
        <end position="225"/>
    </location>
</feature>
<evidence type="ECO:0000256" key="2">
    <source>
        <dbReference type="ARBA" id="ARBA00012438"/>
    </source>
</evidence>
<dbReference type="SUPFAM" id="SSF47384">
    <property type="entry name" value="Homodimeric domain of signal transducing histidine kinase"/>
    <property type="match status" value="1"/>
</dbReference>
<accession>A0A6I4T427</accession>
<dbReference type="EMBL" id="WTYT01000001">
    <property type="protein sequence ID" value="MXO64295.1"/>
    <property type="molecule type" value="Genomic_DNA"/>
</dbReference>
<dbReference type="PANTHER" id="PTHR45569">
    <property type="entry name" value="SENSOR PROTEIN KDPD"/>
    <property type="match status" value="1"/>
</dbReference>
<feature type="domain" description="Histidine kinase" evidence="4">
    <location>
        <begin position="370"/>
        <end position="568"/>
    </location>
</feature>
<dbReference type="Pfam" id="PF00512">
    <property type="entry name" value="HisKA"/>
    <property type="match status" value="1"/>
</dbReference>
<dbReference type="InterPro" id="IPR036097">
    <property type="entry name" value="HisK_dim/P_sf"/>
</dbReference>
<dbReference type="GO" id="GO:0005886">
    <property type="term" value="C:plasma membrane"/>
    <property type="evidence" value="ECO:0007669"/>
    <property type="project" value="TreeGrafter"/>
</dbReference>
<protein>
    <recommendedName>
        <fullName evidence="2">histidine kinase</fullName>
        <ecNumber evidence="2">2.7.13.3</ecNumber>
    </recommendedName>
</protein>
<proteinExistence type="predicted"/>
<evidence type="ECO:0000259" key="4">
    <source>
        <dbReference type="PROSITE" id="PS50109"/>
    </source>
</evidence>
<dbReference type="GO" id="GO:0000155">
    <property type="term" value="F:phosphorelay sensor kinase activity"/>
    <property type="evidence" value="ECO:0007669"/>
    <property type="project" value="InterPro"/>
</dbReference>
<organism evidence="5 6">
    <name type="scientific">Altericroceibacterium endophyticum</name>
    <dbReference type="NCBI Taxonomy" id="1808508"/>
    <lineage>
        <taxon>Bacteria</taxon>
        <taxon>Pseudomonadati</taxon>
        <taxon>Pseudomonadota</taxon>
        <taxon>Alphaproteobacteria</taxon>
        <taxon>Sphingomonadales</taxon>
        <taxon>Erythrobacteraceae</taxon>
        <taxon>Altericroceibacterium</taxon>
    </lineage>
</organism>
<dbReference type="InterPro" id="IPR052023">
    <property type="entry name" value="Histidine_kinase_KdpD"/>
</dbReference>
<dbReference type="InterPro" id="IPR005467">
    <property type="entry name" value="His_kinase_dom"/>
</dbReference>
<feature type="region of interest" description="Disordered" evidence="3">
    <location>
        <begin position="151"/>
        <end position="239"/>
    </location>
</feature>
<evidence type="ECO:0000313" key="5">
    <source>
        <dbReference type="EMBL" id="MXO64295.1"/>
    </source>
</evidence>
<dbReference type="PANTHER" id="PTHR45569:SF1">
    <property type="entry name" value="SENSOR PROTEIN KDPD"/>
    <property type="match status" value="1"/>
</dbReference>
<feature type="compositionally biased region" description="Polar residues" evidence="3">
    <location>
        <begin position="583"/>
        <end position="592"/>
    </location>
</feature>
<dbReference type="AlphaFoldDB" id="A0A6I4T427"/>
<comment type="caution">
    <text evidence="5">The sequence shown here is derived from an EMBL/GenBank/DDBJ whole genome shotgun (WGS) entry which is preliminary data.</text>
</comment>
<dbReference type="Gene3D" id="1.10.287.130">
    <property type="match status" value="1"/>
</dbReference>
<evidence type="ECO:0000256" key="1">
    <source>
        <dbReference type="ARBA" id="ARBA00000085"/>
    </source>
</evidence>
<name>A0A6I4T427_9SPHN</name>
<dbReference type="EC" id="2.7.13.3" evidence="2"/>